<name>A0A5D0RF49_9FLAO</name>
<dbReference type="Pfam" id="PF07593">
    <property type="entry name" value="UnbV_ASPIC"/>
    <property type="match status" value="1"/>
</dbReference>
<comment type="caution">
    <text evidence="5">The sequence shown here is derived from an EMBL/GenBank/DDBJ whole genome shotgun (WGS) entry which is preliminary data.</text>
</comment>
<dbReference type="SUPFAM" id="SSF69318">
    <property type="entry name" value="Integrin alpha N-terminal domain"/>
    <property type="match status" value="2"/>
</dbReference>
<dbReference type="Pfam" id="PF18962">
    <property type="entry name" value="Por_Secre_tail"/>
    <property type="match status" value="1"/>
</dbReference>
<dbReference type="Proteomes" id="UP000323720">
    <property type="component" value="Unassembled WGS sequence"/>
</dbReference>
<accession>A0A5D0RF49</accession>
<dbReference type="InterPro" id="IPR027039">
    <property type="entry name" value="Crtac1"/>
</dbReference>
<dbReference type="Pfam" id="PF13517">
    <property type="entry name" value="FG-GAP_3"/>
    <property type="match status" value="3"/>
</dbReference>
<dbReference type="PANTHER" id="PTHR16026">
    <property type="entry name" value="CARTILAGE ACIDIC PROTEIN 1"/>
    <property type="match status" value="1"/>
</dbReference>
<feature type="chain" id="PRO_5023148162" evidence="2">
    <location>
        <begin position="24"/>
        <end position="573"/>
    </location>
</feature>
<evidence type="ECO:0000313" key="5">
    <source>
        <dbReference type="EMBL" id="TYB79669.1"/>
    </source>
</evidence>
<dbReference type="PANTHER" id="PTHR16026:SF0">
    <property type="entry name" value="CARTILAGE ACIDIC PROTEIN 1"/>
    <property type="match status" value="1"/>
</dbReference>
<keyword evidence="1 2" id="KW-0732">Signal</keyword>
<dbReference type="InterPro" id="IPR011519">
    <property type="entry name" value="UnbV_ASPIC"/>
</dbReference>
<dbReference type="InterPro" id="IPR028994">
    <property type="entry name" value="Integrin_alpha_N"/>
</dbReference>
<dbReference type="InterPro" id="IPR026444">
    <property type="entry name" value="Secre_tail"/>
</dbReference>
<dbReference type="InterPro" id="IPR013517">
    <property type="entry name" value="FG-GAP"/>
</dbReference>
<protein>
    <submittedName>
        <fullName evidence="5">T9SS type A sorting domain-containing protein</fullName>
    </submittedName>
</protein>
<dbReference type="OrthoDB" id="9816120at2"/>
<reference evidence="5 6" key="1">
    <citation type="submission" date="2019-08" db="EMBL/GenBank/DDBJ databases">
        <title>Genomes of Antarctic Bizionia species.</title>
        <authorList>
            <person name="Bowman J.P."/>
        </authorList>
    </citation>
    <scope>NUCLEOTIDE SEQUENCE [LARGE SCALE GENOMIC DNA]</scope>
    <source>
        <strain evidence="5 6">ADA-4</strain>
    </source>
</reference>
<feature type="signal peptide" evidence="2">
    <location>
        <begin position="1"/>
        <end position="23"/>
    </location>
</feature>
<keyword evidence="6" id="KW-1185">Reference proteome</keyword>
<gene>
    <name evidence="5" type="ORF">ES674_07935</name>
</gene>
<evidence type="ECO:0000313" key="6">
    <source>
        <dbReference type="Proteomes" id="UP000323720"/>
    </source>
</evidence>
<evidence type="ECO:0000256" key="1">
    <source>
        <dbReference type="ARBA" id="ARBA00022729"/>
    </source>
</evidence>
<evidence type="ECO:0000259" key="3">
    <source>
        <dbReference type="Pfam" id="PF07593"/>
    </source>
</evidence>
<dbReference type="Gene3D" id="2.130.10.130">
    <property type="entry name" value="Integrin alpha, N-terminal"/>
    <property type="match status" value="2"/>
</dbReference>
<organism evidence="5 6">
    <name type="scientific">Bizionia myxarmorum</name>
    <dbReference type="NCBI Taxonomy" id="291186"/>
    <lineage>
        <taxon>Bacteria</taxon>
        <taxon>Pseudomonadati</taxon>
        <taxon>Bacteroidota</taxon>
        <taxon>Flavobacteriia</taxon>
        <taxon>Flavobacteriales</taxon>
        <taxon>Flavobacteriaceae</taxon>
        <taxon>Bizionia</taxon>
    </lineage>
</organism>
<sequence>MKHYYIWLLFLALPFCSISQVNFNNVATDLGLIVTAGNTYLGNGISFCDYNNDGWDDITMATQDNDKLRFYKNVNGTFVLDNLNIPFNNSEQKQVVWVDIDNDGDKDLFVTSNNDGNKLYLNLGNLNFEDITEAAGFPTENFESYGASWGDYDNDGFLDVFISNRSESNNQPNYFYRNNGDNTFTDVTEEAGFDNDSHMTFCSAFFDYDNDGWQDIYLSSDKYFNQNFLYRNNGDGTFTDVSVESNTAIVIDAMSTTIGDYNNDGWFDIYITNTPTDGNVLFRNNGDGTFTDIGMFSGVRLHSYAWGAVFLDADNDMDEDIYVSCEFDGSNPPYRSSAFFKNQGNNTFENSRNSGFIGDAAKSYSNAIGDFNNDGYPDIAVSNIHFENMYLWENQGDKTNNWLKVNLTGVQSNRDGIGSRIEISVNGNKQYRYTLCGEGYLAQNSNTQFFGVGTNTSIDYIKVTWLSGIIDYIENVTPNQVLQIREGQNSLNLESKNRSELSFYPNPVISTLTLMNKTPVSGVVIHNILGQEVFKKSLQNNQEEIQLSHLEPGIYFVKVQSNHISETIQIIKK</sequence>
<dbReference type="RefSeq" id="WP_148403402.1">
    <property type="nucleotide sequence ID" value="NZ_VSKK01000001.1"/>
</dbReference>
<dbReference type="NCBIfam" id="TIGR04183">
    <property type="entry name" value="Por_Secre_tail"/>
    <property type="match status" value="1"/>
</dbReference>
<feature type="domain" description="ASPIC/UnbV" evidence="3">
    <location>
        <begin position="416"/>
        <end position="482"/>
    </location>
</feature>
<feature type="domain" description="Secretion system C-terminal sorting" evidence="4">
    <location>
        <begin position="504"/>
        <end position="567"/>
    </location>
</feature>
<dbReference type="AlphaFoldDB" id="A0A5D0RF49"/>
<dbReference type="EMBL" id="VSKK01000001">
    <property type="protein sequence ID" value="TYB79669.1"/>
    <property type="molecule type" value="Genomic_DNA"/>
</dbReference>
<evidence type="ECO:0000259" key="4">
    <source>
        <dbReference type="Pfam" id="PF18962"/>
    </source>
</evidence>
<evidence type="ECO:0000256" key="2">
    <source>
        <dbReference type="SAM" id="SignalP"/>
    </source>
</evidence>
<proteinExistence type="predicted"/>